<dbReference type="AlphaFoldDB" id="A0A1C3EDL6"/>
<evidence type="ECO:0000313" key="1">
    <source>
        <dbReference type="EMBL" id="ODA31328.1"/>
    </source>
</evidence>
<dbReference type="RefSeq" id="WP_068847806.1">
    <property type="nucleotide sequence ID" value="NZ_LYDR01000089.1"/>
</dbReference>
<dbReference type="OrthoDB" id="274017at2"/>
<reference evidence="1 2" key="1">
    <citation type="submission" date="2016-05" db="EMBL/GenBank/DDBJ databases">
        <title>Genomic and physiological characterization of Planctopirus sp. isolated from fresh water lake.</title>
        <authorList>
            <person name="Subhash Y."/>
            <person name="Ramana C."/>
        </authorList>
    </citation>
    <scope>NUCLEOTIDE SEQUENCE [LARGE SCALE GENOMIC DNA]</scope>
    <source>
        <strain evidence="1 2">JC280</strain>
    </source>
</reference>
<protein>
    <submittedName>
        <fullName evidence="1">Uncharacterized protein</fullName>
    </submittedName>
</protein>
<accession>A0A1C3EDL6</accession>
<organism evidence="1 2">
    <name type="scientific">Planctopirus hydrillae</name>
    <dbReference type="NCBI Taxonomy" id="1841610"/>
    <lineage>
        <taxon>Bacteria</taxon>
        <taxon>Pseudomonadati</taxon>
        <taxon>Planctomycetota</taxon>
        <taxon>Planctomycetia</taxon>
        <taxon>Planctomycetales</taxon>
        <taxon>Planctomycetaceae</taxon>
        <taxon>Planctopirus</taxon>
    </lineage>
</organism>
<dbReference type="Proteomes" id="UP000094828">
    <property type="component" value="Unassembled WGS sequence"/>
</dbReference>
<sequence length="143" mass="16187">MCQKNRSALIFADSARCESLAKSSTLSQTGFWQHSVAAEPPVFPFRRISWGLMALCGALLFATPAVQAEDWMFKRSYFSHLPPEGTPQEAWLPRSRSAYRTAYYQELPSLSFRSELRINNRVIQVGPSTDRSIQAEGFIQIQP</sequence>
<comment type="caution">
    <text evidence="1">The sequence shown here is derived from an EMBL/GenBank/DDBJ whole genome shotgun (WGS) entry which is preliminary data.</text>
</comment>
<gene>
    <name evidence="1" type="ORF">A6X21_05170</name>
</gene>
<keyword evidence="2" id="KW-1185">Reference proteome</keyword>
<name>A0A1C3EDL6_9PLAN</name>
<dbReference type="EMBL" id="LYDR01000089">
    <property type="protein sequence ID" value="ODA31328.1"/>
    <property type="molecule type" value="Genomic_DNA"/>
</dbReference>
<proteinExistence type="predicted"/>
<evidence type="ECO:0000313" key="2">
    <source>
        <dbReference type="Proteomes" id="UP000094828"/>
    </source>
</evidence>